<dbReference type="GO" id="GO:0003700">
    <property type="term" value="F:DNA-binding transcription factor activity"/>
    <property type="evidence" value="ECO:0007669"/>
    <property type="project" value="InterPro"/>
</dbReference>
<evidence type="ECO:0000256" key="1">
    <source>
        <dbReference type="ARBA" id="ARBA00009437"/>
    </source>
</evidence>
<keyword evidence="4" id="KW-0804">Transcription</keyword>
<name>A0A7W5B7R2_9BURK</name>
<organism evidence="6 7">
    <name type="scientific">Pseudoduganella violacea</name>
    <dbReference type="NCBI Taxonomy" id="1715466"/>
    <lineage>
        <taxon>Bacteria</taxon>
        <taxon>Pseudomonadati</taxon>
        <taxon>Pseudomonadota</taxon>
        <taxon>Betaproteobacteria</taxon>
        <taxon>Burkholderiales</taxon>
        <taxon>Oxalobacteraceae</taxon>
        <taxon>Telluria group</taxon>
        <taxon>Pseudoduganella</taxon>
    </lineage>
</organism>
<protein>
    <submittedName>
        <fullName evidence="6">LysR family transcriptional regulator for bpeEF and oprC</fullName>
    </submittedName>
</protein>
<evidence type="ECO:0000259" key="5">
    <source>
        <dbReference type="PROSITE" id="PS50931"/>
    </source>
</evidence>
<dbReference type="InterPro" id="IPR036388">
    <property type="entry name" value="WH-like_DNA-bd_sf"/>
</dbReference>
<dbReference type="SUPFAM" id="SSF46785">
    <property type="entry name" value="Winged helix' DNA-binding domain"/>
    <property type="match status" value="1"/>
</dbReference>
<dbReference type="EMBL" id="JACHXD010000002">
    <property type="protein sequence ID" value="MBB3118097.1"/>
    <property type="molecule type" value="Genomic_DNA"/>
</dbReference>
<dbReference type="InterPro" id="IPR058163">
    <property type="entry name" value="LysR-type_TF_proteobact-type"/>
</dbReference>
<dbReference type="FunFam" id="1.10.10.10:FF:000001">
    <property type="entry name" value="LysR family transcriptional regulator"/>
    <property type="match status" value="1"/>
</dbReference>
<comment type="caution">
    <text evidence="6">The sequence shown here is derived from an EMBL/GenBank/DDBJ whole genome shotgun (WGS) entry which is preliminary data.</text>
</comment>
<dbReference type="Pfam" id="PF03466">
    <property type="entry name" value="LysR_substrate"/>
    <property type="match status" value="1"/>
</dbReference>
<evidence type="ECO:0000256" key="4">
    <source>
        <dbReference type="ARBA" id="ARBA00023163"/>
    </source>
</evidence>
<dbReference type="GO" id="GO:0006351">
    <property type="term" value="P:DNA-templated transcription"/>
    <property type="evidence" value="ECO:0007669"/>
    <property type="project" value="TreeGrafter"/>
</dbReference>
<evidence type="ECO:0000313" key="7">
    <source>
        <dbReference type="Proteomes" id="UP000541535"/>
    </source>
</evidence>
<dbReference type="CDD" id="cd08472">
    <property type="entry name" value="PBP2_CrgA_like_3"/>
    <property type="match status" value="1"/>
</dbReference>
<keyword evidence="3" id="KW-0238">DNA-binding</keyword>
<dbReference type="GO" id="GO:0043565">
    <property type="term" value="F:sequence-specific DNA binding"/>
    <property type="evidence" value="ECO:0007669"/>
    <property type="project" value="TreeGrafter"/>
</dbReference>
<reference evidence="6 7" key="1">
    <citation type="submission" date="2020-08" db="EMBL/GenBank/DDBJ databases">
        <title>Genomic Encyclopedia of Type Strains, Phase III (KMG-III): the genomes of soil and plant-associated and newly described type strains.</title>
        <authorList>
            <person name="Whitman W."/>
        </authorList>
    </citation>
    <scope>NUCLEOTIDE SEQUENCE [LARGE SCALE GENOMIC DNA]</scope>
    <source>
        <strain evidence="6 7">CECT 8897</strain>
    </source>
</reference>
<gene>
    <name evidence="6" type="ORF">FHS03_001123</name>
</gene>
<accession>A0A7W5B7R2</accession>
<dbReference type="Gene3D" id="3.40.190.290">
    <property type="match status" value="1"/>
</dbReference>
<dbReference type="RefSeq" id="WP_307729525.1">
    <property type="nucleotide sequence ID" value="NZ_JACHXD010000002.1"/>
</dbReference>
<keyword evidence="2" id="KW-0805">Transcription regulation</keyword>
<dbReference type="InterPro" id="IPR036390">
    <property type="entry name" value="WH_DNA-bd_sf"/>
</dbReference>
<sequence>MHTFVRIVEANSFTKAAATLDLPRASLTATIQQLEAYLGTRLLQRTTRTLALTSDGAEYLRQCQVILAAVDEAEAPFRASAERPRGKLRVELPGTLGRNWVVPRLGAFHRAYPEIELVLGLGDRLVDLTREGIDCAIRVGELQDSAMVARRIGSMRFLTCAAPVYLAAHGTPATLDELARHNAVLHYSGRTGRPFPWEFVVEGAVQRVEMRGAVAVNDADAYLSCGLQGLGLIQPGAYLVRGHLARGELVPLLPAFPPTALPISLVYPQGRPLTPKLGAFAAWAATLFDAEPDLRAVRAVLSSDK</sequence>
<dbReference type="InterPro" id="IPR005119">
    <property type="entry name" value="LysR_subst-bd"/>
</dbReference>
<dbReference type="PANTHER" id="PTHR30537:SF72">
    <property type="entry name" value="LYSR FAMILY TRANSCRIPTIONAL REGULATOR"/>
    <property type="match status" value="1"/>
</dbReference>
<feature type="domain" description="HTH lysR-type" evidence="5">
    <location>
        <begin position="1"/>
        <end position="53"/>
    </location>
</feature>
<dbReference type="Pfam" id="PF00126">
    <property type="entry name" value="HTH_1"/>
    <property type="match status" value="1"/>
</dbReference>
<evidence type="ECO:0000256" key="3">
    <source>
        <dbReference type="ARBA" id="ARBA00023125"/>
    </source>
</evidence>
<dbReference type="Gene3D" id="1.10.10.10">
    <property type="entry name" value="Winged helix-like DNA-binding domain superfamily/Winged helix DNA-binding domain"/>
    <property type="match status" value="1"/>
</dbReference>
<evidence type="ECO:0000313" key="6">
    <source>
        <dbReference type="EMBL" id="MBB3118097.1"/>
    </source>
</evidence>
<evidence type="ECO:0000256" key="2">
    <source>
        <dbReference type="ARBA" id="ARBA00023015"/>
    </source>
</evidence>
<proteinExistence type="inferred from homology"/>
<comment type="similarity">
    <text evidence="1">Belongs to the LysR transcriptional regulatory family.</text>
</comment>
<dbReference type="FunFam" id="3.40.190.290:FF:000001">
    <property type="entry name" value="Transcriptional regulator, LysR family"/>
    <property type="match status" value="1"/>
</dbReference>
<dbReference type="InterPro" id="IPR000847">
    <property type="entry name" value="LysR_HTH_N"/>
</dbReference>
<dbReference type="AlphaFoldDB" id="A0A7W5B7R2"/>
<dbReference type="Proteomes" id="UP000541535">
    <property type="component" value="Unassembled WGS sequence"/>
</dbReference>
<dbReference type="PANTHER" id="PTHR30537">
    <property type="entry name" value="HTH-TYPE TRANSCRIPTIONAL REGULATOR"/>
    <property type="match status" value="1"/>
</dbReference>
<dbReference type="SUPFAM" id="SSF53850">
    <property type="entry name" value="Periplasmic binding protein-like II"/>
    <property type="match status" value="1"/>
</dbReference>
<keyword evidence="7" id="KW-1185">Reference proteome</keyword>
<dbReference type="PROSITE" id="PS50931">
    <property type="entry name" value="HTH_LYSR"/>
    <property type="match status" value="1"/>
</dbReference>